<organism evidence="5 6">
    <name type="scientific">Pannonibacter tanglangensis</name>
    <dbReference type="NCBI Taxonomy" id="2750084"/>
    <lineage>
        <taxon>Bacteria</taxon>
        <taxon>Pseudomonadati</taxon>
        <taxon>Pseudomonadota</taxon>
        <taxon>Alphaproteobacteria</taxon>
        <taxon>Hyphomicrobiales</taxon>
        <taxon>Stappiaceae</taxon>
        <taxon>Pannonibacter</taxon>
    </lineage>
</organism>
<keyword evidence="2" id="KW-0238">DNA-binding</keyword>
<dbReference type="SMART" id="SM00342">
    <property type="entry name" value="HTH_ARAC"/>
    <property type="match status" value="1"/>
</dbReference>
<evidence type="ECO:0000256" key="2">
    <source>
        <dbReference type="ARBA" id="ARBA00023125"/>
    </source>
</evidence>
<dbReference type="PROSITE" id="PS01124">
    <property type="entry name" value="HTH_ARAC_FAMILY_2"/>
    <property type="match status" value="1"/>
</dbReference>
<name>A0A7X5F1J8_9HYPH</name>
<evidence type="ECO:0000313" key="6">
    <source>
        <dbReference type="Proteomes" id="UP000586722"/>
    </source>
</evidence>
<dbReference type="InterPro" id="IPR032687">
    <property type="entry name" value="AraC-type_N"/>
</dbReference>
<dbReference type="Pfam" id="PF12833">
    <property type="entry name" value="HTH_18"/>
    <property type="match status" value="1"/>
</dbReference>
<dbReference type="InterPro" id="IPR009057">
    <property type="entry name" value="Homeodomain-like_sf"/>
</dbReference>
<comment type="caution">
    <text evidence="5">The sequence shown here is derived from an EMBL/GenBank/DDBJ whole genome shotgun (WGS) entry which is preliminary data.</text>
</comment>
<dbReference type="AlphaFoldDB" id="A0A7X5F1J8"/>
<feature type="domain" description="HTH araC/xylS-type" evidence="4">
    <location>
        <begin position="253"/>
        <end position="351"/>
    </location>
</feature>
<dbReference type="InterPro" id="IPR020449">
    <property type="entry name" value="Tscrpt_reg_AraC-type_HTH"/>
</dbReference>
<evidence type="ECO:0000256" key="1">
    <source>
        <dbReference type="ARBA" id="ARBA00023015"/>
    </source>
</evidence>
<dbReference type="SUPFAM" id="SSF46689">
    <property type="entry name" value="Homeodomain-like"/>
    <property type="match status" value="1"/>
</dbReference>
<dbReference type="PRINTS" id="PR00032">
    <property type="entry name" value="HTHARAC"/>
</dbReference>
<protein>
    <submittedName>
        <fullName evidence="5">Helix-turn-helix domain-containing protein</fullName>
    </submittedName>
</protein>
<dbReference type="GO" id="GO:0000976">
    <property type="term" value="F:transcription cis-regulatory region binding"/>
    <property type="evidence" value="ECO:0007669"/>
    <property type="project" value="TreeGrafter"/>
</dbReference>
<dbReference type="EMBL" id="JAABLQ010000001">
    <property type="protein sequence ID" value="NBN77080.1"/>
    <property type="molecule type" value="Genomic_DNA"/>
</dbReference>
<sequence length="353" mass="38535">MDDAAEGQREQGHGGRCEETAQVFGSVLKAFALHLARNGLTLDDVSRKAGVTLPPAGALYSRFLSLNDYAHLLEFGARMLKDDYIGVRCSGLPDGGAMHPLMLAIAYAPTPKVAFEVIAAHHRSLIDLADCTARTSGKRTELVWRLSPRIVLRDQLADRIAAALAVRLSTALGPDVMRLAEFRIARSKPADLKLHRQVFGASLAFDAPYNSVSLPVDQAERALPRHDPALFSALVELAQRRTADRGQVTGVAGLVGEEIAQNLSKADLSLEMVARTLGVSARVLQRRLSEQGQSFQELYDQVRRETAADLLRNTSLPISEIAFRLGFSAVGNFTRAAKRWFGTTPSQWRHSGD</sequence>
<dbReference type="GO" id="GO:0003700">
    <property type="term" value="F:DNA-binding transcription factor activity"/>
    <property type="evidence" value="ECO:0007669"/>
    <property type="project" value="InterPro"/>
</dbReference>
<keyword evidence="6" id="KW-1185">Reference proteome</keyword>
<evidence type="ECO:0000259" key="4">
    <source>
        <dbReference type="PROSITE" id="PS01124"/>
    </source>
</evidence>
<keyword evidence="3" id="KW-0804">Transcription</keyword>
<keyword evidence="1" id="KW-0805">Transcription regulation</keyword>
<gene>
    <name evidence="5" type="ORF">GWI72_02230</name>
</gene>
<dbReference type="RefSeq" id="WP_161707762.1">
    <property type="nucleotide sequence ID" value="NZ_JAABLQ010000001.1"/>
</dbReference>
<dbReference type="Gene3D" id="1.10.10.60">
    <property type="entry name" value="Homeodomain-like"/>
    <property type="match status" value="1"/>
</dbReference>
<dbReference type="PANTHER" id="PTHR47894:SF4">
    <property type="entry name" value="HTH-TYPE TRANSCRIPTIONAL REGULATOR GADX"/>
    <property type="match status" value="1"/>
</dbReference>
<reference evidence="6" key="1">
    <citation type="submission" date="2020-01" db="EMBL/GenBank/DDBJ databases">
        <authorList>
            <person name="Fang Y."/>
            <person name="Sun R."/>
            <person name="Nie L."/>
            <person name="He J."/>
            <person name="Hao L."/>
            <person name="Wang L."/>
            <person name="Su S."/>
            <person name="Lv E."/>
            <person name="Zhang Z."/>
            <person name="Xie R."/>
            <person name="Liu H."/>
        </authorList>
    </citation>
    <scope>NUCLEOTIDE SEQUENCE [LARGE SCALE GENOMIC DNA]</scope>
    <source>
        <strain evidence="6">XCT-53</strain>
    </source>
</reference>
<dbReference type="InterPro" id="IPR018060">
    <property type="entry name" value="HTH_AraC"/>
</dbReference>
<accession>A0A7X5F1J8</accession>
<dbReference type="GO" id="GO:0005829">
    <property type="term" value="C:cytosol"/>
    <property type="evidence" value="ECO:0007669"/>
    <property type="project" value="TreeGrafter"/>
</dbReference>
<evidence type="ECO:0000313" key="5">
    <source>
        <dbReference type="EMBL" id="NBN77080.1"/>
    </source>
</evidence>
<dbReference type="PANTHER" id="PTHR47894">
    <property type="entry name" value="HTH-TYPE TRANSCRIPTIONAL REGULATOR GADX"/>
    <property type="match status" value="1"/>
</dbReference>
<dbReference type="Pfam" id="PF12625">
    <property type="entry name" value="Arabinose_bd"/>
    <property type="match status" value="1"/>
</dbReference>
<evidence type="ECO:0000256" key="3">
    <source>
        <dbReference type="ARBA" id="ARBA00023163"/>
    </source>
</evidence>
<proteinExistence type="predicted"/>
<dbReference type="Proteomes" id="UP000586722">
    <property type="component" value="Unassembled WGS sequence"/>
</dbReference>